<dbReference type="AlphaFoldDB" id="A0A7X5XRM6"/>
<dbReference type="Proteomes" id="UP000535078">
    <property type="component" value="Unassembled WGS sequence"/>
</dbReference>
<protein>
    <submittedName>
        <fullName evidence="1">Uncharacterized protein</fullName>
    </submittedName>
</protein>
<evidence type="ECO:0000313" key="2">
    <source>
        <dbReference type="Proteomes" id="UP000535078"/>
    </source>
</evidence>
<proteinExistence type="predicted"/>
<gene>
    <name evidence="1" type="ORF">GGR90_002200</name>
</gene>
<sequence>MRPSTIRKIYSFFVAFVLTAVATPDWALGRGLHRDSVEAADLSVMAVNKTDRRIEQIALREPDGIELDSDIFGYDGLAPRQWRAFTIPRGAGVCTYEISILFEEKKEADCCSDPLPIGVRNLCDDPRIVVHD</sequence>
<comment type="caution">
    <text evidence="1">The sequence shown here is derived from an EMBL/GenBank/DDBJ whole genome shotgun (WGS) entry which is preliminary data.</text>
</comment>
<name>A0A7X5XRM6_9SPHN</name>
<keyword evidence="2" id="KW-1185">Reference proteome</keyword>
<dbReference type="EMBL" id="JAATIT010000002">
    <property type="protein sequence ID" value="NJB90025.1"/>
    <property type="molecule type" value="Genomic_DNA"/>
</dbReference>
<dbReference type="RefSeq" id="WP_167921463.1">
    <property type="nucleotide sequence ID" value="NZ_JAATIT010000002.1"/>
</dbReference>
<reference evidence="1 2" key="1">
    <citation type="submission" date="2020-03" db="EMBL/GenBank/DDBJ databases">
        <title>Genomic Encyclopedia of Type Strains, Phase IV (KMG-IV): sequencing the most valuable type-strain genomes for metagenomic binning, comparative biology and taxonomic classification.</title>
        <authorList>
            <person name="Goeker M."/>
        </authorList>
    </citation>
    <scope>NUCLEOTIDE SEQUENCE [LARGE SCALE GENOMIC DNA]</scope>
    <source>
        <strain evidence="1 2">DSM 25229</strain>
    </source>
</reference>
<organism evidence="1 2">
    <name type="scientific">Sphingopyxis italica</name>
    <dbReference type="NCBI Taxonomy" id="1129133"/>
    <lineage>
        <taxon>Bacteria</taxon>
        <taxon>Pseudomonadati</taxon>
        <taxon>Pseudomonadota</taxon>
        <taxon>Alphaproteobacteria</taxon>
        <taxon>Sphingomonadales</taxon>
        <taxon>Sphingomonadaceae</taxon>
        <taxon>Sphingopyxis</taxon>
    </lineage>
</organism>
<accession>A0A7X5XRM6</accession>
<evidence type="ECO:0000313" key="1">
    <source>
        <dbReference type="EMBL" id="NJB90025.1"/>
    </source>
</evidence>